<dbReference type="OrthoDB" id="273089at2759"/>
<evidence type="ECO:0000313" key="2">
    <source>
        <dbReference type="EMBL" id="VDM99116.1"/>
    </source>
</evidence>
<keyword evidence="3" id="KW-1185">Reference proteome</keyword>
<feature type="compositionally biased region" description="Polar residues" evidence="1">
    <location>
        <begin position="32"/>
        <end position="42"/>
    </location>
</feature>
<protein>
    <submittedName>
        <fullName evidence="4">RING-CH-type domain-containing protein</fullName>
    </submittedName>
</protein>
<name>A0A0N5CRR3_THECL</name>
<reference evidence="2 3" key="2">
    <citation type="submission" date="2018-11" db="EMBL/GenBank/DDBJ databases">
        <authorList>
            <consortium name="Pathogen Informatics"/>
        </authorList>
    </citation>
    <scope>NUCLEOTIDE SEQUENCE [LARGE SCALE GENOMIC DNA]</scope>
</reference>
<feature type="region of interest" description="Disordered" evidence="1">
    <location>
        <begin position="25"/>
        <end position="44"/>
    </location>
</feature>
<dbReference type="Proteomes" id="UP000276776">
    <property type="component" value="Unassembled WGS sequence"/>
</dbReference>
<dbReference type="AlphaFoldDB" id="A0A0N5CRR3"/>
<evidence type="ECO:0000313" key="3">
    <source>
        <dbReference type="Proteomes" id="UP000276776"/>
    </source>
</evidence>
<dbReference type="STRING" id="103827.A0A0N5CRR3"/>
<dbReference type="WBParaSite" id="TCLT_0000291301-mRNA-1">
    <property type="protein sequence ID" value="TCLT_0000291301-mRNA-1"/>
    <property type="gene ID" value="TCLT_0000291301"/>
</dbReference>
<organism evidence="4">
    <name type="scientific">Thelazia callipaeda</name>
    <name type="common">Oriental eyeworm</name>
    <name type="synonym">Parasitic nematode</name>
    <dbReference type="NCBI Taxonomy" id="103827"/>
    <lineage>
        <taxon>Eukaryota</taxon>
        <taxon>Metazoa</taxon>
        <taxon>Ecdysozoa</taxon>
        <taxon>Nematoda</taxon>
        <taxon>Chromadorea</taxon>
        <taxon>Rhabditida</taxon>
        <taxon>Spirurina</taxon>
        <taxon>Spiruromorpha</taxon>
        <taxon>Thelazioidea</taxon>
        <taxon>Thelaziidae</taxon>
        <taxon>Thelazia</taxon>
    </lineage>
</organism>
<accession>A0A0N5CRR3</accession>
<reference evidence="4" key="1">
    <citation type="submission" date="2017-02" db="UniProtKB">
        <authorList>
            <consortium name="WormBaseParasite"/>
        </authorList>
    </citation>
    <scope>IDENTIFICATION</scope>
</reference>
<evidence type="ECO:0000256" key="1">
    <source>
        <dbReference type="SAM" id="MobiDB-lite"/>
    </source>
</evidence>
<evidence type="ECO:0000313" key="4">
    <source>
        <dbReference type="WBParaSite" id="TCLT_0000291301-mRNA-1"/>
    </source>
</evidence>
<proteinExistence type="predicted"/>
<sequence length="138" mass="15133">MAIERSRNSSSPALIFDNINGAEVETDDTLPSRYTGSNSGNDSCRIVQESRKSEDISLIEPVVSQALIPVTVSEAQFQMSTENREGPMRVIHFQESVHVDISNSPKTISDSSHIEKRACRICQSETGEMVRPCACTGT</sequence>
<gene>
    <name evidence="2" type="ORF">TCLT_LOCUS2914</name>
</gene>
<dbReference type="EMBL" id="UYYF01000788">
    <property type="protein sequence ID" value="VDM99116.1"/>
    <property type="molecule type" value="Genomic_DNA"/>
</dbReference>